<organism evidence="2 3">
    <name type="scientific">Rhodococcus opacus</name>
    <name type="common">Nocardia opaca</name>
    <dbReference type="NCBI Taxonomy" id="37919"/>
    <lineage>
        <taxon>Bacteria</taxon>
        <taxon>Bacillati</taxon>
        <taxon>Actinomycetota</taxon>
        <taxon>Actinomycetes</taxon>
        <taxon>Mycobacteriales</taxon>
        <taxon>Nocardiaceae</taxon>
        <taxon>Rhodococcus</taxon>
    </lineage>
</organism>
<dbReference type="Pfam" id="PF01381">
    <property type="entry name" value="HTH_3"/>
    <property type="match status" value="1"/>
</dbReference>
<dbReference type="eggNOG" id="COG1396">
    <property type="taxonomic scope" value="Bacteria"/>
</dbReference>
<dbReference type="GO" id="GO:0003677">
    <property type="term" value="F:DNA binding"/>
    <property type="evidence" value="ECO:0007669"/>
    <property type="project" value="InterPro"/>
</dbReference>
<dbReference type="RefSeq" id="WP_128638629.1">
    <property type="nucleotide sequence ID" value="NZ_CP008947.1"/>
</dbReference>
<dbReference type="PROSITE" id="PS50943">
    <property type="entry name" value="HTH_CROC1"/>
    <property type="match status" value="1"/>
</dbReference>
<evidence type="ECO:0000259" key="1">
    <source>
        <dbReference type="PROSITE" id="PS50943"/>
    </source>
</evidence>
<dbReference type="PANTHER" id="PTHR35010:SF4">
    <property type="entry name" value="BLL5781 PROTEIN"/>
    <property type="match status" value="1"/>
</dbReference>
<dbReference type="SUPFAM" id="SSF47413">
    <property type="entry name" value="lambda repressor-like DNA-binding domains"/>
    <property type="match status" value="1"/>
</dbReference>
<dbReference type="CDD" id="cd00093">
    <property type="entry name" value="HTH_XRE"/>
    <property type="match status" value="1"/>
</dbReference>
<proteinExistence type="predicted"/>
<dbReference type="PANTHER" id="PTHR35010">
    <property type="entry name" value="BLL4672 PROTEIN-RELATED"/>
    <property type="match status" value="1"/>
</dbReference>
<reference evidence="2 3" key="1">
    <citation type="submission" date="2014-07" db="EMBL/GenBank/DDBJ databases">
        <title>Genome Sequence of Rhodococcus opacus Strain R7, a Biodegrader of Mono- and Polycyclic Aromatic Hydrocarbons.</title>
        <authorList>
            <person name="Di Gennaro P."/>
            <person name="Zampolli J."/>
            <person name="Presti I."/>
            <person name="Cappelletti M."/>
            <person name="D'Ursi P."/>
            <person name="Orro A."/>
            <person name="Mezzelani A."/>
            <person name="Milanesi L."/>
        </authorList>
    </citation>
    <scope>NUCLEOTIDE SEQUENCE [LARGE SCALE GENOMIC DNA]</scope>
    <source>
        <strain evidence="2 3">R7</strain>
    </source>
</reference>
<gene>
    <name evidence="2" type="ORF">EP51_04185</name>
</gene>
<feature type="domain" description="HTH cro/C1-type" evidence="1">
    <location>
        <begin position="16"/>
        <end position="70"/>
    </location>
</feature>
<dbReference type="InterPro" id="IPR001387">
    <property type="entry name" value="Cro/C1-type_HTH"/>
</dbReference>
<dbReference type="AlphaFoldDB" id="A0A076EC64"/>
<accession>A0A076EC64</accession>
<dbReference type="Proteomes" id="UP000028488">
    <property type="component" value="Chromosome"/>
</dbReference>
<sequence length="266" mass="28952">MTTLDDRRASHVGTHLRAWRERRRLSQLELANRADISARHVSFLETGRSNPTRAMLLRLSEHLDIPLRERNALLLAGGFAPAFPEHHLSDVPMASIADAIGKILTAHSPSPAVVVDRHWNLVDANDAVAVLTEGCAAVLLEPPVNVLRLSLHPDGMAPRILDLPQWRGHLLHRLRHQIAVTGDEVLRDLLGELEGYPGGAVDAAELPGSLVVPLRIRHHDTVLAFVSTTTMFGTPLDVTVAELAIESFFPADAVTAATLRSSVSSD</sequence>
<dbReference type="InterPro" id="IPR010982">
    <property type="entry name" value="Lambda_DNA-bd_dom_sf"/>
</dbReference>
<dbReference type="Gene3D" id="1.10.260.40">
    <property type="entry name" value="lambda repressor-like DNA-binding domains"/>
    <property type="match status" value="1"/>
</dbReference>
<dbReference type="Pfam" id="PF17765">
    <property type="entry name" value="MLTR_LBD"/>
    <property type="match status" value="1"/>
</dbReference>
<dbReference type="InterPro" id="IPR041413">
    <property type="entry name" value="MLTR_LBD"/>
</dbReference>
<dbReference type="Gene3D" id="3.30.450.180">
    <property type="match status" value="1"/>
</dbReference>
<evidence type="ECO:0000313" key="2">
    <source>
        <dbReference type="EMBL" id="AII03850.1"/>
    </source>
</evidence>
<protein>
    <submittedName>
        <fullName evidence="2">XRE family transcriptional regulator</fullName>
    </submittedName>
</protein>
<evidence type="ECO:0000313" key="3">
    <source>
        <dbReference type="Proteomes" id="UP000028488"/>
    </source>
</evidence>
<dbReference type="SMART" id="SM00530">
    <property type="entry name" value="HTH_XRE"/>
    <property type="match status" value="1"/>
</dbReference>
<name>A0A076EC64_RHOOP</name>
<dbReference type="EMBL" id="CP008947">
    <property type="protein sequence ID" value="AII03850.1"/>
    <property type="molecule type" value="Genomic_DNA"/>
</dbReference>